<keyword evidence="2" id="KW-0732">Signal</keyword>
<feature type="chain" id="PRO_5029732907" evidence="2">
    <location>
        <begin position="20"/>
        <end position="241"/>
    </location>
</feature>
<proteinExistence type="predicted"/>
<evidence type="ECO:0000259" key="3">
    <source>
        <dbReference type="Pfam" id="PF02520"/>
    </source>
</evidence>
<feature type="compositionally biased region" description="Low complexity" evidence="1">
    <location>
        <begin position="158"/>
        <end position="168"/>
    </location>
</feature>
<reference evidence="5" key="1">
    <citation type="submission" date="2020-12" db="UniProtKB">
        <authorList>
            <consortium name="WormBaseParasite"/>
        </authorList>
    </citation>
    <scope>IDENTIFICATION</scope>
    <source>
        <strain evidence="5">MHco3</strain>
    </source>
</reference>
<feature type="signal peptide" evidence="2">
    <location>
        <begin position="1"/>
        <end position="19"/>
    </location>
</feature>
<feature type="domain" description="SXP/RAL-2 family protein Ani s 5-like cation-binding" evidence="3">
    <location>
        <begin position="44"/>
        <end position="149"/>
    </location>
</feature>
<dbReference type="OrthoDB" id="5875392at2759"/>
<evidence type="ECO:0000313" key="4">
    <source>
        <dbReference type="Proteomes" id="UP000025227"/>
    </source>
</evidence>
<name>A0A7I4YJ89_HAECO</name>
<dbReference type="Pfam" id="PF02520">
    <property type="entry name" value="ANIS5_cation-bd"/>
    <property type="match status" value="1"/>
</dbReference>
<protein>
    <submittedName>
        <fullName evidence="5">DUF148 domain-containing protein</fullName>
    </submittedName>
</protein>
<keyword evidence="4" id="KW-1185">Reference proteome</keyword>
<feature type="compositionally biased region" description="Basic and acidic residues" evidence="1">
    <location>
        <begin position="224"/>
        <end position="234"/>
    </location>
</feature>
<organism evidence="4 5">
    <name type="scientific">Haemonchus contortus</name>
    <name type="common">Barber pole worm</name>
    <dbReference type="NCBI Taxonomy" id="6289"/>
    <lineage>
        <taxon>Eukaryota</taxon>
        <taxon>Metazoa</taxon>
        <taxon>Ecdysozoa</taxon>
        <taxon>Nematoda</taxon>
        <taxon>Chromadorea</taxon>
        <taxon>Rhabditida</taxon>
        <taxon>Rhabditina</taxon>
        <taxon>Rhabditomorpha</taxon>
        <taxon>Strongyloidea</taxon>
        <taxon>Trichostrongylidae</taxon>
        <taxon>Haemonchus</taxon>
    </lineage>
</organism>
<dbReference type="InterPro" id="IPR052823">
    <property type="entry name" value="SXP/RAL-2_related"/>
</dbReference>
<dbReference type="WBParaSite" id="HCON_00100670-00001">
    <property type="protein sequence ID" value="HCON_00100670-00001"/>
    <property type="gene ID" value="HCON_00100670"/>
</dbReference>
<evidence type="ECO:0000313" key="5">
    <source>
        <dbReference type="WBParaSite" id="HCON_00100670-00001"/>
    </source>
</evidence>
<evidence type="ECO:0000256" key="2">
    <source>
        <dbReference type="SAM" id="SignalP"/>
    </source>
</evidence>
<sequence length="241" mass="27642">CRMKTALLLLTIASTAAYGSPPGSGQNLGSLPATFLDKVDKQSQMKYFTILSNTTMTIAEQKMEIHKWAEQNGVLDEVKHYDALEKKYRKKLVKFITNVIEELPPLLENLMTIMDDQNQTSSQMLAKLQALGNASPQVYNVLNFALRQFMVQPYPTGSRHAQQHQPQRSPAPQPQPHRSPAPQPQPHRSPAPQPQPQRSPASQPQQQRNPKHGRVRQDQYAYRGFDRMEERYDYEPYGYWK</sequence>
<accession>A0A7I4YJ89</accession>
<dbReference type="Proteomes" id="UP000025227">
    <property type="component" value="Unplaced"/>
</dbReference>
<feature type="compositionally biased region" description="Low complexity" evidence="1">
    <location>
        <begin position="198"/>
        <end position="208"/>
    </location>
</feature>
<evidence type="ECO:0000256" key="1">
    <source>
        <dbReference type="SAM" id="MobiDB-lite"/>
    </source>
</evidence>
<dbReference type="PANTHER" id="PTHR21593">
    <property type="entry name" value="PRION-LIKE- Q/N-RICH -DOMAIN-BEARING PROTEIN PROTEIN"/>
    <property type="match status" value="1"/>
</dbReference>
<feature type="region of interest" description="Disordered" evidence="1">
    <location>
        <begin position="155"/>
        <end position="241"/>
    </location>
</feature>
<dbReference type="InterPro" id="IPR003677">
    <property type="entry name" value="ANIS5_cation-bd"/>
</dbReference>
<feature type="compositionally biased region" description="Pro residues" evidence="1">
    <location>
        <begin position="169"/>
        <end position="197"/>
    </location>
</feature>
<dbReference type="AlphaFoldDB" id="A0A7I4YJ89"/>
<dbReference type="OMA" id="TEHYCLL"/>
<dbReference type="PANTHER" id="PTHR21593:SF36">
    <property type="entry name" value="DUF148 DOMAIN-CONTAINING PROTEIN-RELATED"/>
    <property type="match status" value="1"/>
</dbReference>